<keyword evidence="4" id="KW-1185">Reference proteome</keyword>
<dbReference type="OrthoDB" id="3002717at2759"/>
<feature type="transmembrane region" description="Helical" evidence="2">
    <location>
        <begin position="83"/>
        <end position="104"/>
    </location>
</feature>
<accession>A0A9P5X5A8</accession>
<reference evidence="3" key="1">
    <citation type="submission" date="2020-11" db="EMBL/GenBank/DDBJ databases">
        <authorList>
            <consortium name="DOE Joint Genome Institute"/>
            <person name="Ahrendt S."/>
            <person name="Riley R."/>
            <person name="Andreopoulos W."/>
            <person name="Labutti K."/>
            <person name="Pangilinan J."/>
            <person name="Ruiz-Duenas F.J."/>
            <person name="Barrasa J.M."/>
            <person name="Sanchez-Garcia M."/>
            <person name="Camarero S."/>
            <person name="Miyauchi S."/>
            <person name="Serrano A."/>
            <person name="Linde D."/>
            <person name="Babiker R."/>
            <person name="Drula E."/>
            <person name="Ayuso-Fernandez I."/>
            <person name="Pacheco R."/>
            <person name="Padilla G."/>
            <person name="Ferreira P."/>
            <person name="Barriuso J."/>
            <person name="Kellner H."/>
            <person name="Castanera R."/>
            <person name="Alfaro M."/>
            <person name="Ramirez L."/>
            <person name="Pisabarro A.G."/>
            <person name="Kuo A."/>
            <person name="Tritt A."/>
            <person name="Lipzen A."/>
            <person name="He G."/>
            <person name="Yan M."/>
            <person name="Ng V."/>
            <person name="Cullen D."/>
            <person name="Martin F."/>
            <person name="Rosso M.-N."/>
            <person name="Henrissat B."/>
            <person name="Hibbett D."/>
            <person name="Martinez A.T."/>
            <person name="Grigoriev I.V."/>
        </authorList>
    </citation>
    <scope>NUCLEOTIDE SEQUENCE</scope>
    <source>
        <strain evidence="3">MF-IS2</strain>
    </source>
</reference>
<evidence type="ECO:0000313" key="3">
    <source>
        <dbReference type="EMBL" id="KAF9445113.1"/>
    </source>
</evidence>
<evidence type="ECO:0000256" key="2">
    <source>
        <dbReference type="SAM" id="Phobius"/>
    </source>
</evidence>
<feature type="transmembrane region" description="Helical" evidence="2">
    <location>
        <begin position="41"/>
        <end position="63"/>
    </location>
</feature>
<feature type="region of interest" description="Disordered" evidence="1">
    <location>
        <begin position="1"/>
        <end position="21"/>
    </location>
</feature>
<proteinExistence type="predicted"/>
<protein>
    <submittedName>
        <fullName evidence="3">Uncharacterized protein</fullName>
    </submittedName>
</protein>
<comment type="caution">
    <text evidence="3">The sequence shown here is derived from an EMBL/GenBank/DDBJ whole genome shotgun (WGS) entry which is preliminary data.</text>
</comment>
<dbReference type="Proteomes" id="UP000807342">
    <property type="component" value="Unassembled WGS sequence"/>
</dbReference>
<keyword evidence="2" id="KW-0472">Membrane</keyword>
<dbReference type="AlphaFoldDB" id="A0A9P5X5A8"/>
<keyword evidence="2" id="KW-1133">Transmembrane helix</keyword>
<evidence type="ECO:0000256" key="1">
    <source>
        <dbReference type="SAM" id="MobiDB-lite"/>
    </source>
</evidence>
<organism evidence="3 4">
    <name type="scientific">Macrolepiota fuliginosa MF-IS2</name>
    <dbReference type="NCBI Taxonomy" id="1400762"/>
    <lineage>
        <taxon>Eukaryota</taxon>
        <taxon>Fungi</taxon>
        <taxon>Dikarya</taxon>
        <taxon>Basidiomycota</taxon>
        <taxon>Agaricomycotina</taxon>
        <taxon>Agaricomycetes</taxon>
        <taxon>Agaricomycetidae</taxon>
        <taxon>Agaricales</taxon>
        <taxon>Agaricineae</taxon>
        <taxon>Agaricaceae</taxon>
        <taxon>Macrolepiota</taxon>
    </lineage>
</organism>
<keyword evidence="2" id="KW-0812">Transmembrane</keyword>
<name>A0A9P5X5A8_9AGAR</name>
<dbReference type="EMBL" id="MU151324">
    <property type="protein sequence ID" value="KAF9445113.1"/>
    <property type="molecule type" value="Genomic_DNA"/>
</dbReference>
<gene>
    <name evidence="3" type="ORF">P691DRAFT_291406</name>
</gene>
<sequence>MVPYPINERRDNGTPPSTATSLRYRPEEPNFVVSRRTRVMLYLRFLIFVLIEVTFIGLAAICLTKPILLNTTLALMSSEVKGGFTVLFIVWQGLATVAGGYILADAFSREWSVHLEQIVPGTTDRVSTITSGFLDRFLYFFTKRASGTFKLTFLASLSFMALTQLAPGTITATTTLIYVPTRATVGSLVTNLIDIEFLEDLAVTTDRASLIIRLEQIERSPFGLDLPPNRLVALPSVNLTDLSDGVLEYDSDVVDFHHDCHWEAPSFVNITGIGMLVIAAGRQWSTTLAFGTANATTGKISNFPLCE</sequence>
<evidence type="ECO:0000313" key="4">
    <source>
        <dbReference type="Proteomes" id="UP000807342"/>
    </source>
</evidence>